<protein>
    <recommendedName>
        <fullName evidence="2">Cytochrome c oxidase subunit IV bacterial aa3 type domain-containing protein</fullName>
    </recommendedName>
</protein>
<dbReference type="EMBL" id="QFOT01000009">
    <property type="protein sequence ID" value="PZP57044.1"/>
    <property type="molecule type" value="Genomic_DNA"/>
</dbReference>
<sequence>MAHDHTPVEIDHSQIERAEQGWEAFTKYGKWFVLHVIALLILMAIFLT</sequence>
<proteinExistence type="predicted"/>
<keyword evidence="1" id="KW-1133">Transmembrane helix</keyword>
<evidence type="ECO:0000259" key="2">
    <source>
        <dbReference type="Pfam" id="PF07835"/>
    </source>
</evidence>
<evidence type="ECO:0000313" key="4">
    <source>
        <dbReference type="Proteomes" id="UP000249739"/>
    </source>
</evidence>
<dbReference type="InterPro" id="IPR012422">
    <property type="entry name" value="Cyt_c_oxidase_su4_bac-aa3"/>
</dbReference>
<feature type="transmembrane region" description="Helical" evidence="1">
    <location>
        <begin position="28"/>
        <end position="47"/>
    </location>
</feature>
<dbReference type="Gene3D" id="1.20.5.160">
    <property type="entry name" value="Bacterial aa3 type cytochrome c oxidase subunit IV"/>
    <property type="match status" value="1"/>
</dbReference>
<dbReference type="AlphaFoldDB" id="A0A2W5FRI6"/>
<reference evidence="3 4" key="1">
    <citation type="submission" date="2017-08" db="EMBL/GenBank/DDBJ databases">
        <title>Infants hospitalized years apart are colonized by the same room-sourced microbial strains.</title>
        <authorList>
            <person name="Brooks B."/>
            <person name="Olm M.R."/>
            <person name="Firek B.A."/>
            <person name="Baker R."/>
            <person name="Thomas B.C."/>
            <person name="Morowitz M.J."/>
            <person name="Banfield J.F."/>
        </authorList>
    </citation>
    <scope>NUCLEOTIDE SEQUENCE [LARGE SCALE GENOMIC DNA]</scope>
    <source>
        <strain evidence="3">S2_006_000_R2_64</strain>
    </source>
</reference>
<feature type="domain" description="Cytochrome c oxidase subunit IV bacterial aa3 type" evidence="2">
    <location>
        <begin position="15"/>
        <end position="47"/>
    </location>
</feature>
<keyword evidence="1" id="KW-0472">Membrane</keyword>
<accession>A0A2W5FRI6</accession>
<evidence type="ECO:0000313" key="3">
    <source>
        <dbReference type="EMBL" id="PZP57044.1"/>
    </source>
</evidence>
<dbReference type="Proteomes" id="UP000249739">
    <property type="component" value="Unassembled WGS sequence"/>
</dbReference>
<dbReference type="SUPFAM" id="SSF81469">
    <property type="entry name" value="Bacterial aa3 type cytochrome c oxidase subunit IV"/>
    <property type="match status" value="1"/>
</dbReference>
<keyword evidence="1" id="KW-0812">Transmembrane</keyword>
<evidence type="ECO:0000256" key="1">
    <source>
        <dbReference type="SAM" id="Phobius"/>
    </source>
</evidence>
<comment type="caution">
    <text evidence="3">The sequence shown here is derived from an EMBL/GenBank/DDBJ whole genome shotgun (WGS) entry which is preliminary data.</text>
</comment>
<dbReference type="Pfam" id="PF07835">
    <property type="entry name" value="COX4_pro_2"/>
    <property type="match status" value="1"/>
</dbReference>
<name>A0A2W5FRI6_9BACT</name>
<organism evidence="3 4">
    <name type="scientific">Micavibrio aeruginosavorus</name>
    <dbReference type="NCBI Taxonomy" id="349221"/>
    <lineage>
        <taxon>Bacteria</taxon>
        <taxon>Pseudomonadati</taxon>
        <taxon>Bdellovibrionota</taxon>
        <taxon>Bdellovibrionia</taxon>
        <taxon>Bdellovibrionales</taxon>
        <taxon>Pseudobdellovibrionaceae</taxon>
        <taxon>Micavibrio</taxon>
    </lineage>
</organism>
<gene>
    <name evidence="3" type="ORF">DI586_01770</name>
</gene>
<dbReference type="InterPro" id="IPR036596">
    <property type="entry name" value="Cyt-C_aa3_sf"/>
</dbReference>